<keyword evidence="1" id="KW-0732">Signal</keyword>
<feature type="signal peptide" evidence="1">
    <location>
        <begin position="1"/>
        <end position="25"/>
    </location>
</feature>
<organism evidence="2 3">
    <name type="scientific">Ditylenchus dipsaci</name>
    <dbReference type="NCBI Taxonomy" id="166011"/>
    <lineage>
        <taxon>Eukaryota</taxon>
        <taxon>Metazoa</taxon>
        <taxon>Ecdysozoa</taxon>
        <taxon>Nematoda</taxon>
        <taxon>Chromadorea</taxon>
        <taxon>Rhabditida</taxon>
        <taxon>Tylenchina</taxon>
        <taxon>Tylenchomorpha</taxon>
        <taxon>Sphaerularioidea</taxon>
        <taxon>Anguinidae</taxon>
        <taxon>Anguininae</taxon>
        <taxon>Ditylenchus</taxon>
    </lineage>
</organism>
<dbReference type="AlphaFoldDB" id="A0A915DXK6"/>
<accession>A0A915DXK6</accession>
<protein>
    <submittedName>
        <fullName evidence="3">Transmembrane protein</fullName>
    </submittedName>
</protein>
<feature type="chain" id="PRO_5038100108" evidence="1">
    <location>
        <begin position="26"/>
        <end position="73"/>
    </location>
</feature>
<dbReference type="WBParaSite" id="jg24242">
    <property type="protein sequence ID" value="jg24242"/>
    <property type="gene ID" value="jg24242"/>
</dbReference>
<sequence>MASVKLQISCFILLITSIFLVQVQLQHQVISHSKIDVQPSNLHARKSNVRADRSSMSIKSSVVVSIVMDKKQM</sequence>
<name>A0A915DXK6_9BILA</name>
<evidence type="ECO:0000313" key="2">
    <source>
        <dbReference type="Proteomes" id="UP000887574"/>
    </source>
</evidence>
<keyword evidence="2" id="KW-1185">Reference proteome</keyword>
<evidence type="ECO:0000313" key="3">
    <source>
        <dbReference type="WBParaSite" id="jg24242"/>
    </source>
</evidence>
<reference evidence="3" key="1">
    <citation type="submission" date="2022-11" db="UniProtKB">
        <authorList>
            <consortium name="WormBaseParasite"/>
        </authorList>
    </citation>
    <scope>IDENTIFICATION</scope>
</reference>
<evidence type="ECO:0000256" key="1">
    <source>
        <dbReference type="SAM" id="SignalP"/>
    </source>
</evidence>
<dbReference type="Proteomes" id="UP000887574">
    <property type="component" value="Unplaced"/>
</dbReference>
<proteinExistence type="predicted"/>